<evidence type="ECO:0000256" key="5">
    <source>
        <dbReference type="ARBA" id="ARBA00022777"/>
    </source>
</evidence>
<dbReference type="InterPro" id="IPR001789">
    <property type="entry name" value="Sig_transdc_resp-reg_receiver"/>
</dbReference>
<dbReference type="InterPro" id="IPR000700">
    <property type="entry name" value="PAS-assoc_C"/>
</dbReference>
<dbReference type="InterPro" id="IPR035965">
    <property type="entry name" value="PAS-like_dom_sf"/>
</dbReference>
<dbReference type="PROSITE" id="PS50112">
    <property type="entry name" value="PAS"/>
    <property type="match status" value="2"/>
</dbReference>
<dbReference type="PROSITE" id="PS50110">
    <property type="entry name" value="RESPONSE_REGULATORY"/>
    <property type="match status" value="1"/>
</dbReference>
<dbReference type="SMART" id="SM00086">
    <property type="entry name" value="PAC"/>
    <property type="match status" value="3"/>
</dbReference>
<dbReference type="Gene3D" id="3.30.450.20">
    <property type="entry name" value="PAS domain"/>
    <property type="match status" value="3"/>
</dbReference>
<dbReference type="SMART" id="SM00388">
    <property type="entry name" value="HisKA"/>
    <property type="match status" value="1"/>
</dbReference>
<feature type="domain" description="Response regulatory" evidence="8">
    <location>
        <begin position="1210"/>
        <end position="1326"/>
    </location>
</feature>
<dbReference type="PRINTS" id="PR00344">
    <property type="entry name" value="BCTRLSENSOR"/>
</dbReference>
<keyword evidence="3 6" id="KW-0597">Phosphoprotein</keyword>
<evidence type="ECO:0000259" key="7">
    <source>
        <dbReference type="PROSITE" id="PS50109"/>
    </source>
</evidence>
<comment type="catalytic activity">
    <reaction evidence="1">
        <text>ATP + protein L-histidine = ADP + protein N-phospho-L-histidine.</text>
        <dbReference type="EC" id="2.7.13.3"/>
    </reaction>
</comment>
<dbReference type="InterPro" id="IPR001610">
    <property type="entry name" value="PAC"/>
</dbReference>
<feature type="domain" description="PAC" evidence="10">
    <location>
        <begin position="550"/>
        <end position="602"/>
    </location>
</feature>
<accession>A0ABM7QHR8</accession>
<dbReference type="Pfam" id="PF08447">
    <property type="entry name" value="PAS_3"/>
    <property type="match status" value="1"/>
</dbReference>
<dbReference type="Pfam" id="PF13188">
    <property type="entry name" value="PAS_8"/>
    <property type="match status" value="1"/>
</dbReference>
<dbReference type="EMBL" id="AP024546">
    <property type="protein sequence ID" value="BCT97258.1"/>
    <property type="molecule type" value="Genomic_DNA"/>
</dbReference>
<dbReference type="InterPro" id="IPR011006">
    <property type="entry name" value="CheY-like_superfamily"/>
</dbReference>
<dbReference type="InterPro" id="IPR036097">
    <property type="entry name" value="HisK_dim/P_sf"/>
</dbReference>
<evidence type="ECO:0000256" key="4">
    <source>
        <dbReference type="ARBA" id="ARBA00022679"/>
    </source>
</evidence>
<dbReference type="Pfam" id="PF00072">
    <property type="entry name" value="Response_reg"/>
    <property type="match status" value="1"/>
</dbReference>
<feature type="domain" description="PAS" evidence="9">
    <location>
        <begin position="475"/>
        <end position="516"/>
    </location>
</feature>
<organism evidence="11 12">
    <name type="scientific">Lysobacter helvus</name>
    <dbReference type="NCBI Taxonomy" id="2675059"/>
    <lineage>
        <taxon>Bacteria</taxon>
        <taxon>Pseudomonadati</taxon>
        <taxon>Pseudomonadota</taxon>
        <taxon>Gammaproteobacteria</taxon>
        <taxon>Lysobacterales</taxon>
        <taxon>Lysobacteraceae</taxon>
        <taxon>Lysobacter</taxon>
    </lineage>
</organism>
<dbReference type="SMART" id="SM00065">
    <property type="entry name" value="GAF"/>
    <property type="match status" value="3"/>
</dbReference>
<dbReference type="InterPro" id="IPR029016">
    <property type="entry name" value="GAF-like_dom_sf"/>
</dbReference>
<dbReference type="PANTHER" id="PTHR43547:SF2">
    <property type="entry name" value="HYBRID SIGNAL TRANSDUCTION HISTIDINE KINASE C"/>
    <property type="match status" value="1"/>
</dbReference>
<dbReference type="InterPro" id="IPR003661">
    <property type="entry name" value="HisK_dim/P_dom"/>
</dbReference>
<dbReference type="SMART" id="SM00448">
    <property type="entry name" value="REC"/>
    <property type="match status" value="1"/>
</dbReference>
<evidence type="ECO:0000256" key="3">
    <source>
        <dbReference type="ARBA" id="ARBA00022553"/>
    </source>
</evidence>
<feature type="domain" description="PAC" evidence="10">
    <location>
        <begin position="422"/>
        <end position="474"/>
    </location>
</feature>
<name>A0ABM7QHR8_9GAMM</name>
<evidence type="ECO:0000256" key="1">
    <source>
        <dbReference type="ARBA" id="ARBA00000085"/>
    </source>
</evidence>
<dbReference type="InterPro" id="IPR036890">
    <property type="entry name" value="HATPase_C_sf"/>
</dbReference>
<feature type="domain" description="PAC" evidence="10">
    <location>
        <begin position="294"/>
        <end position="346"/>
    </location>
</feature>
<dbReference type="Gene3D" id="1.10.287.130">
    <property type="match status" value="1"/>
</dbReference>
<sequence length="1326" mass="146274">MDAKAHESDPRPVEGEWLRRVREFDWSATPLGPLAAWPPTLRSALAVHETEIDHLRRLQALSTRLVRDDEDEDGLLQDVMAAAIAIVGADSGELRLVRDDGSLDLIVTQGLESDFHRFIDATEATAAAAEAARGARRVLVESVRGSELFGPGAHDALARAGVGALQASPLLARDGRVLGVLSTHHRDAVPGERDLLLLDLLSRQAADWIERAHAAGRLEHSERRLQTILNQTVAGVMVLDADGRMSYVNPWWCRTLGYREEELIGRYVAYIVDPACVEIAADGLRQLEAGAPSLTLEKRYRGKDGQSLWGSASINALRGPDGRYEGCVAVVVDIGGHKRLEDSLREQASRLQLALSTGRLGTWHINLQTLEVQASDQCKANFGLRPDEPMDFRRVFEHLLHPEDRAAMRRALADTNAAHADYDAEFRVVWPDGSVHWIVSRGRATHDARGRAVAMTGVNFDDTERRGATERLQQNEALLQRTIEDAPLALALHADDGQILQLSRSWVELTGYSLEDAPILQAWLRRAYDVRDGDFAERIAQLFEAEHAMLQTDVEIVTRGGQPRTWSLSASSPGKLRDGRRFVVAMALDITERKRAEALLRRSAARAAYRVVLSDALRTLADPEAIQRAAASTLCEHLRADRAMYGEVQEDGDTVHVTVDHVRAGMPSIVGDYRLVNFGEDLAHRLRDGRTVVLDDAHVASTLGVDELAEYARVQVRAHVTVPLVKDSRMAAVLSVHQATPRLWTGDEIALIEETAERTWAAIERARAEAAVRQSEARLEDQLADATLLQSISAELVHEDDQQQLYDRIVAAAMAIMDSQFAVLQRLHPERGDGGQLELLSARGFDEDAARPWHWIDAGPQSQSCSAASLRLGHRNIVPDVVACAEMDGSADLERYRHTGIAAVQSTPLFARDGQVVGMLSTHWSTPHAPAERDLRLLDILARQAADLIERRQALEDLRAADQRKDEFLATLAHELRNPLAPLRNCLHILRAREGDDAQMRKLHGMMERQVANMVRLVDDLMEVSRITRGEIELRRQRVTLREVLEGAVETSRPLIEQAGHHFHFDLTAEPLPLDADPMRLAQVFTNLLNNAAKYTPSGGEITLRATRDGGVAEVLVRDNGIGLPQDMLTQVFDMFTQSEHGRAHSQGGLGIGLTLVRSLVEQHGGTVEARSDGVGQGSDFVVRLPLVASKVQETSAGDWPIVRAPEAMSIVIADDNHESADSMALFLQMRGHDVRTVYDGRACLEAIAERRPDVVLLDLGMPVLDGFETCQRIRSMPGGDHIAIMATTGWGQDADRQRSAQCGFDAHLVKPVDPALLLARLDALH</sequence>
<dbReference type="PROSITE" id="PS50113">
    <property type="entry name" value="PAC"/>
    <property type="match status" value="3"/>
</dbReference>
<dbReference type="InterPro" id="IPR000014">
    <property type="entry name" value="PAS"/>
</dbReference>
<keyword evidence="5" id="KW-0418">Kinase</keyword>
<dbReference type="Pfam" id="PF01590">
    <property type="entry name" value="GAF"/>
    <property type="match status" value="1"/>
</dbReference>
<gene>
    <name evidence="11" type="ORF">LYSHEL_31290</name>
</gene>
<dbReference type="CDD" id="cd00075">
    <property type="entry name" value="HATPase"/>
    <property type="match status" value="1"/>
</dbReference>
<dbReference type="CDD" id="cd00082">
    <property type="entry name" value="HisKA"/>
    <property type="match status" value="1"/>
</dbReference>
<dbReference type="InterPro" id="IPR005467">
    <property type="entry name" value="His_kinase_dom"/>
</dbReference>
<dbReference type="SUPFAM" id="SSF47384">
    <property type="entry name" value="Homodimeric domain of signal transducing histidine kinase"/>
    <property type="match status" value="1"/>
</dbReference>
<feature type="domain" description="Histidine kinase" evidence="7">
    <location>
        <begin position="971"/>
        <end position="1189"/>
    </location>
</feature>
<dbReference type="Pfam" id="PF00512">
    <property type="entry name" value="HisKA"/>
    <property type="match status" value="1"/>
</dbReference>
<feature type="modified residue" description="4-aspartylphosphate" evidence="6">
    <location>
        <position position="1259"/>
    </location>
</feature>
<dbReference type="Gene3D" id="3.30.450.40">
    <property type="match status" value="3"/>
</dbReference>
<reference evidence="11 12" key="1">
    <citation type="submission" date="2021-03" db="EMBL/GenBank/DDBJ databases">
        <title>Complete Genome Sequences of Two Lysobacter Strains Isolated from Sea Water (Lysobacter caseinilyticus) and Soil (Lysobacter helvus) in South Korea.</title>
        <authorList>
            <person name="Watanabe Y."/>
            <person name="Arakawa K."/>
        </authorList>
    </citation>
    <scope>NUCLEOTIDE SEQUENCE [LARGE SCALE GENOMIC DNA]</scope>
    <source>
        <strain evidence="11 12">D10</strain>
    </source>
</reference>
<dbReference type="SUPFAM" id="SSF55781">
    <property type="entry name" value="GAF domain-like"/>
    <property type="match status" value="3"/>
</dbReference>
<dbReference type="Pfam" id="PF13426">
    <property type="entry name" value="PAS_9"/>
    <property type="match status" value="1"/>
</dbReference>
<dbReference type="PANTHER" id="PTHR43547">
    <property type="entry name" value="TWO-COMPONENT HISTIDINE KINASE"/>
    <property type="match status" value="1"/>
</dbReference>
<evidence type="ECO:0000313" key="12">
    <source>
        <dbReference type="Proteomes" id="UP000680514"/>
    </source>
</evidence>
<dbReference type="Proteomes" id="UP000680514">
    <property type="component" value="Chromosome"/>
</dbReference>
<dbReference type="InterPro" id="IPR013655">
    <property type="entry name" value="PAS_fold_3"/>
</dbReference>
<dbReference type="InterPro" id="IPR004358">
    <property type="entry name" value="Sig_transdc_His_kin-like_C"/>
</dbReference>
<dbReference type="SUPFAM" id="SSF55785">
    <property type="entry name" value="PYP-like sensor domain (PAS domain)"/>
    <property type="match status" value="3"/>
</dbReference>
<dbReference type="Pfam" id="PF02518">
    <property type="entry name" value="HATPase_c"/>
    <property type="match status" value="1"/>
</dbReference>
<dbReference type="Pfam" id="PF13185">
    <property type="entry name" value="GAF_2"/>
    <property type="match status" value="2"/>
</dbReference>
<feature type="domain" description="PAS" evidence="9">
    <location>
        <begin position="221"/>
        <end position="274"/>
    </location>
</feature>
<dbReference type="SMART" id="SM00091">
    <property type="entry name" value="PAS"/>
    <property type="match status" value="3"/>
</dbReference>
<dbReference type="CDD" id="cd00130">
    <property type="entry name" value="PAS"/>
    <property type="match status" value="3"/>
</dbReference>
<dbReference type="NCBIfam" id="TIGR00229">
    <property type="entry name" value="sensory_box"/>
    <property type="match status" value="2"/>
</dbReference>
<dbReference type="SUPFAM" id="SSF55874">
    <property type="entry name" value="ATPase domain of HSP90 chaperone/DNA topoisomerase II/histidine kinase"/>
    <property type="match status" value="1"/>
</dbReference>
<proteinExistence type="predicted"/>
<evidence type="ECO:0000313" key="11">
    <source>
        <dbReference type="EMBL" id="BCT97258.1"/>
    </source>
</evidence>
<protein>
    <recommendedName>
        <fullName evidence="2">histidine kinase</fullName>
        <ecNumber evidence="2">2.7.13.3</ecNumber>
    </recommendedName>
</protein>
<keyword evidence="4" id="KW-0808">Transferase</keyword>
<evidence type="ECO:0000259" key="8">
    <source>
        <dbReference type="PROSITE" id="PS50110"/>
    </source>
</evidence>
<dbReference type="InterPro" id="IPR003594">
    <property type="entry name" value="HATPase_dom"/>
</dbReference>
<dbReference type="Gene3D" id="3.40.50.2300">
    <property type="match status" value="1"/>
</dbReference>
<dbReference type="SMART" id="SM00387">
    <property type="entry name" value="HATPase_c"/>
    <property type="match status" value="1"/>
</dbReference>
<evidence type="ECO:0000259" key="10">
    <source>
        <dbReference type="PROSITE" id="PS50113"/>
    </source>
</evidence>
<dbReference type="Gene3D" id="2.10.70.100">
    <property type="match status" value="1"/>
</dbReference>
<keyword evidence="12" id="KW-1185">Reference proteome</keyword>
<dbReference type="SUPFAM" id="SSF52172">
    <property type="entry name" value="CheY-like"/>
    <property type="match status" value="1"/>
</dbReference>
<evidence type="ECO:0000256" key="6">
    <source>
        <dbReference type="PROSITE-ProRule" id="PRU00169"/>
    </source>
</evidence>
<evidence type="ECO:0000256" key="2">
    <source>
        <dbReference type="ARBA" id="ARBA00012438"/>
    </source>
</evidence>
<dbReference type="PROSITE" id="PS50109">
    <property type="entry name" value="HIS_KIN"/>
    <property type="match status" value="1"/>
</dbReference>
<evidence type="ECO:0000259" key="9">
    <source>
        <dbReference type="PROSITE" id="PS50112"/>
    </source>
</evidence>
<dbReference type="Gene3D" id="3.30.565.10">
    <property type="entry name" value="Histidine kinase-like ATPase, C-terminal domain"/>
    <property type="match status" value="1"/>
</dbReference>
<dbReference type="CDD" id="cd17580">
    <property type="entry name" value="REC_2_DhkD-like"/>
    <property type="match status" value="1"/>
</dbReference>
<dbReference type="InterPro" id="IPR003018">
    <property type="entry name" value="GAF"/>
</dbReference>
<dbReference type="RefSeq" id="WP_213434992.1">
    <property type="nucleotide sequence ID" value="NZ_AP024546.1"/>
</dbReference>
<dbReference type="EC" id="2.7.13.3" evidence="2"/>